<dbReference type="PROSITE" id="PS00086">
    <property type="entry name" value="CYTOCHROME_P450"/>
    <property type="match status" value="1"/>
</dbReference>
<evidence type="ECO:0000313" key="2">
    <source>
        <dbReference type="Proteomes" id="UP000626220"/>
    </source>
</evidence>
<evidence type="ECO:0000313" key="1">
    <source>
        <dbReference type="EMBL" id="GHF52392.1"/>
    </source>
</evidence>
<dbReference type="InterPro" id="IPR017972">
    <property type="entry name" value="Cyt_P450_CS"/>
</dbReference>
<dbReference type="GO" id="GO:0016705">
    <property type="term" value="F:oxidoreductase activity, acting on paired donors, with incorporation or reduction of molecular oxygen"/>
    <property type="evidence" value="ECO:0007669"/>
    <property type="project" value="InterPro"/>
</dbReference>
<dbReference type="EMBL" id="BNCJ01000006">
    <property type="protein sequence ID" value="GHF52392.1"/>
    <property type="molecule type" value="Genomic_DNA"/>
</dbReference>
<dbReference type="Proteomes" id="UP000626220">
    <property type="component" value="Unassembled WGS sequence"/>
</dbReference>
<gene>
    <name evidence="1" type="ORF">GCM10017056_24920</name>
</gene>
<dbReference type="AlphaFoldDB" id="A0A8J3GYD2"/>
<dbReference type="GO" id="GO:0020037">
    <property type="term" value="F:heme binding"/>
    <property type="evidence" value="ECO:0007669"/>
    <property type="project" value="InterPro"/>
</dbReference>
<proteinExistence type="predicted"/>
<dbReference type="GO" id="GO:0004497">
    <property type="term" value="F:monooxygenase activity"/>
    <property type="evidence" value="ECO:0007669"/>
    <property type="project" value="InterPro"/>
</dbReference>
<accession>A0A8J3GYD2</accession>
<sequence length="314" mass="34277">MNPVIPDTPTDILKARDLDVVPYAARVAGLSERLGIDLSVTVDALNAIPLCLPRDRHAEARRDIAAMIAGRNEVLRAELPHIVRRHFARLTETGRVEVMREAVAPAVAELISLLVGMPIGVEDTNHVSRIFSQSMGVARRKTLEAELGRLNAQLRATFPSSSARELGLKLSLMILGRDAMMGTFGCSLAAMAQAAEAGWNSLDWPDLPPRTGVPYIDRVANADVMIGEQPVAKGQPVRAHLADFEASDDPRLRLSFFGAGAHLCLGRALAMDSWRALGRFLTDSSARPKVLTFELRRDDVFNIPGTFEIEVSKQ</sequence>
<evidence type="ECO:0008006" key="3">
    <source>
        <dbReference type="Google" id="ProtNLM"/>
    </source>
</evidence>
<dbReference type="GO" id="GO:0005506">
    <property type="term" value="F:iron ion binding"/>
    <property type="evidence" value="ECO:0007669"/>
    <property type="project" value="InterPro"/>
</dbReference>
<dbReference type="SUPFAM" id="SSF48264">
    <property type="entry name" value="Cytochrome P450"/>
    <property type="match status" value="1"/>
</dbReference>
<dbReference type="RefSeq" id="WP_189680425.1">
    <property type="nucleotide sequence ID" value="NZ_BNCJ01000006.1"/>
</dbReference>
<organism evidence="1 2">
    <name type="scientific">Seohaeicola zhoushanensis</name>
    <dbReference type="NCBI Taxonomy" id="1569283"/>
    <lineage>
        <taxon>Bacteria</taxon>
        <taxon>Pseudomonadati</taxon>
        <taxon>Pseudomonadota</taxon>
        <taxon>Alphaproteobacteria</taxon>
        <taxon>Rhodobacterales</taxon>
        <taxon>Roseobacteraceae</taxon>
        <taxon>Seohaeicola</taxon>
    </lineage>
</organism>
<keyword evidence="2" id="KW-1185">Reference proteome</keyword>
<reference evidence="1" key="1">
    <citation type="journal article" date="2014" name="Int. J. Syst. Evol. Microbiol.">
        <title>Complete genome sequence of Corynebacterium casei LMG S-19264T (=DSM 44701T), isolated from a smear-ripened cheese.</title>
        <authorList>
            <consortium name="US DOE Joint Genome Institute (JGI-PGF)"/>
            <person name="Walter F."/>
            <person name="Albersmeier A."/>
            <person name="Kalinowski J."/>
            <person name="Ruckert C."/>
        </authorList>
    </citation>
    <scope>NUCLEOTIDE SEQUENCE</scope>
    <source>
        <strain evidence="1">KCTC 42650</strain>
    </source>
</reference>
<dbReference type="InterPro" id="IPR036396">
    <property type="entry name" value="Cyt_P450_sf"/>
</dbReference>
<comment type="caution">
    <text evidence="1">The sequence shown here is derived from an EMBL/GenBank/DDBJ whole genome shotgun (WGS) entry which is preliminary data.</text>
</comment>
<protein>
    <recommendedName>
        <fullName evidence="3">Cytochrome P450</fullName>
    </recommendedName>
</protein>
<name>A0A8J3GYD2_9RHOB</name>
<reference evidence="1" key="2">
    <citation type="submission" date="2020-09" db="EMBL/GenBank/DDBJ databases">
        <authorList>
            <person name="Sun Q."/>
            <person name="Kim S."/>
        </authorList>
    </citation>
    <scope>NUCLEOTIDE SEQUENCE</scope>
    <source>
        <strain evidence="1">KCTC 42650</strain>
    </source>
</reference>